<evidence type="ECO:0000256" key="2">
    <source>
        <dbReference type="SAM" id="SignalP"/>
    </source>
</evidence>
<evidence type="ECO:0000313" key="3">
    <source>
        <dbReference type="EMBL" id="KAJ7354403.1"/>
    </source>
</evidence>
<feature type="transmembrane region" description="Helical" evidence="1">
    <location>
        <begin position="174"/>
        <end position="198"/>
    </location>
</feature>
<dbReference type="Proteomes" id="UP001218218">
    <property type="component" value="Unassembled WGS sequence"/>
</dbReference>
<gene>
    <name evidence="3" type="ORF">DFH08DRAFT_44158</name>
</gene>
<keyword evidence="2" id="KW-0732">Signal</keyword>
<keyword evidence="1" id="KW-0812">Transmembrane</keyword>
<accession>A0AAD7EWW8</accession>
<name>A0AAD7EWW8_9AGAR</name>
<dbReference type="AlphaFoldDB" id="A0AAD7EWW8"/>
<dbReference type="EMBL" id="JARIHO010000010">
    <property type="protein sequence ID" value="KAJ7354403.1"/>
    <property type="molecule type" value="Genomic_DNA"/>
</dbReference>
<feature type="chain" id="PRO_5042196723" evidence="2">
    <location>
        <begin position="19"/>
        <end position="253"/>
    </location>
</feature>
<evidence type="ECO:0000313" key="4">
    <source>
        <dbReference type="Proteomes" id="UP001218218"/>
    </source>
</evidence>
<keyword evidence="1" id="KW-1133">Transmembrane helix</keyword>
<sequence length="253" mass="27129">MKFSILPIALACSGLVNANPLRVIVVSSHVSHGEAVSGADGTALVAHMRPVAAPQHAPCSGKGFRQKATGLADSLRIAFGFHGHNNDNHDNSQTKPLPFIALGHPVPAPVPAEHLSGEPWWFTNKAAVPEHARPLTHGPNGGHGRFRHHHHEEPSFLMRVHYALMSLGPWEGRAVAFVLGCGLGVLLRMVWVLAVVAVRVVRGNNSSQEQDEHEYAIVAMDAEEIFVAPPTYTYPVDEKAQEGPIAVAVPAAN</sequence>
<keyword evidence="1" id="KW-0472">Membrane</keyword>
<evidence type="ECO:0000256" key="1">
    <source>
        <dbReference type="SAM" id="Phobius"/>
    </source>
</evidence>
<organism evidence="3 4">
    <name type="scientific">Mycena albidolilacea</name>
    <dbReference type="NCBI Taxonomy" id="1033008"/>
    <lineage>
        <taxon>Eukaryota</taxon>
        <taxon>Fungi</taxon>
        <taxon>Dikarya</taxon>
        <taxon>Basidiomycota</taxon>
        <taxon>Agaricomycotina</taxon>
        <taxon>Agaricomycetes</taxon>
        <taxon>Agaricomycetidae</taxon>
        <taxon>Agaricales</taxon>
        <taxon>Marasmiineae</taxon>
        <taxon>Mycenaceae</taxon>
        <taxon>Mycena</taxon>
    </lineage>
</organism>
<feature type="signal peptide" evidence="2">
    <location>
        <begin position="1"/>
        <end position="18"/>
    </location>
</feature>
<proteinExistence type="predicted"/>
<protein>
    <submittedName>
        <fullName evidence="3">Uncharacterized protein</fullName>
    </submittedName>
</protein>
<keyword evidence="4" id="KW-1185">Reference proteome</keyword>
<reference evidence="3" key="1">
    <citation type="submission" date="2023-03" db="EMBL/GenBank/DDBJ databases">
        <title>Massive genome expansion in bonnet fungi (Mycena s.s.) driven by repeated elements and novel gene families across ecological guilds.</title>
        <authorList>
            <consortium name="Lawrence Berkeley National Laboratory"/>
            <person name="Harder C.B."/>
            <person name="Miyauchi S."/>
            <person name="Viragh M."/>
            <person name="Kuo A."/>
            <person name="Thoen E."/>
            <person name="Andreopoulos B."/>
            <person name="Lu D."/>
            <person name="Skrede I."/>
            <person name="Drula E."/>
            <person name="Henrissat B."/>
            <person name="Morin E."/>
            <person name="Kohler A."/>
            <person name="Barry K."/>
            <person name="LaButti K."/>
            <person name="Morin E."/>
            <person name="Salamov A."/>
            <person name="Lipzen A."/>
            <person name="Mereny Z."/>
            <person name="Hegedus B."/>
            <person name="Baldrian P."/>
            <person name="Stursova M."/>
            <person name="Weitz H."/>
            <person name="Taylor A."/>
            <person name="Grigoriev I.V."/>
            <person name="Nagy L.G."/>
            <person name="Martin F."/>
            <person name="Kauserud H."/>
        </authorList>
    </citation>
    <scope>NUCLEOTIDE SEQUENCE</scope>
    <source>
        <strain evidence="3">CBHHK002</strain>
    </source>
</reference>
<comment type="caution">
    <text evidence="3">The sequence shown here is derived from an EMBL/GenBank/DDBJ whole genome shotgun (WGS) entry which is preliminary data.</text>
</comment>